<evidence type="ECO:0000313" key="6">
    <source>
        <dbReference type="Proteomes" id="UP000182725"/>
    </source>
</evidence>
<dbReference type="InterPro" id="IPR001173">
    <property type="entry name" value="Glyco_trans_2-like"/>
</dbReference>
<dbReference type="GO" id="GO:0016757">
    <property type="term" value="F:glycosyltransferase activity"/>
    <property type="evidence" value="ECO:0007669"/>
    <property type="project" value="UniProtKB-KW"/>
</dbReference>
<dbReference type="PANTHER" id="PTHR43685">
    <property type="entry name" value="GLYCOSYLTRANSFERASE"/>
    <property type="match status" value="1"/>
</dbReference>
<dbReference type="SUPFAM" id="SSF53448">
    <property type="entry name" value="Nucleotide-diphospho-sugar transferases"/>
    <property type="match status" value="1"/>
</dbReference>
<comment type="similarity">
    <text evidence="1">Belongs to the glycosyltransferase 2 family.</text>
</comment>
<dbReference type="Proteomes" id="UP000182725">
    <property type="component" value="Unassembled WGS sequence"/>
</dbReference>
<dbReference type="InterPro" id="IPR029044">
    <property type="entry name" value="Nucleotide-diphossugar_trans"/>
</dbReference>
<protein>
    <submittedName>
        <fullName evidence="5">Glycosyl transferase family 2</fullName>
    </submittedName>
</protein>
<accession>A0A1H5EAK7</accession>
<proteinExistence type="inferred from homology"/>
<dbReference type="InterPro" id="IPR050834">
    <property type="entry name" value="Glycosyltransf_2"/>
</dbReference>
<evidence type="ECO:0000256" key="1">
    <source>
        <dbReference type="ARBA" id="ARBA00006739"/>
    </source>
</evidence>
<name>A0A1H5EAK7_9MICC</name>
<keyword evidence="3 5" id="KW-0808">Transferase</keyword>
<evidence type="ECO:0000259" key="4">
    <source>
        <dbReference type="Pfam" id="PF00535"/>
    </source>
</evidence>
<dbReference type="Gene3D" id="3.90.550.10">
    <property type="entry name" value="Spore Coat Polysaccharide Biosynthesis Protein SpsA, Chain A"/>
    <property type="match status" value="1"/>
</dbReference>
<reference evidence="5 6" key="1">
    <citation type="submission" date="2016-10" db="EMBL/GenBank/DDBJ databases">
        <authorList>
            <person name="de Groot N.N."/>
        </authorList>
    </citation>
    <scope>NUCLEOTIDE SEQUENCE [LARGE SCALE GENOMIC DNA]</scope>
    <source>
        <strain evidence="5 6">DSM 22274</strain>
    </source>
</reference>
<evidence type="ECO:0000313" key="5">
    <source>
        <dbReference type="EMBL" id="SED88112.1"/>
    </source>
</evidence>
<gene>
    <name evidence="5" type="ORF">SAMN04489740_0192</name>
</gene>
<keyword evidence="2" id="KW-0328">Glycosyltransferase</keyword>
<organism evidence="5 6">
    <name type="scientific">Arthrobacter alpinus</name>
    <dbReference type="NCBI Taxonomy" id="656366"/>
    <lineage>
        <taxon>Bacteria</taxon>
        <taxon>Bacillati</taxon>
        <taxon>Actinomycetota</taxon>
        <taxon>Actinomycetes</taxon>
        <taxon>Micrococcales</taxon>
        <taxon>Micrococcaceae</taxon>
        <taxon>Arthrobacter</taxon>
    </lineage>
</organism>
<dbReference type="PANTHER" id="PTHR43685:SF5">
    <property type="entry name" value="GLYCOSYLTRANSFERASE EPSE-RELATED"/>
    <property type="match status" value="1"/>
</dbReference>
<evidence type="ECO:0000256" key="2">
    <source>
        <dbReference type="ARBA" id="ARBA00022676"/>
    </source>
</evidence>
<dbReference type="AlphaFoldDB" id="A0A1H5EAK7"/>
<dbReference type="Pfam" id="PF00535">
    <property type="entry name" value="Glycos_transf_2"/>
    <property type="match status" value="1"/>
</dbReference>
<dbReference type="EMBL" id="FNTV01000001">
    <property type="protein sequence ID" value="SED88112.1"/>
    <property type="molecule type" value="Genomic_DNA"/>
</dbReference>
<feature type="domain" description="Glycosyltransferase 2-like" evidence="4">
    <location>
        <begin position="15"/>
        <end position="136"/>
    </location>
</feature>
<evidence type="ECO:0000256" key="3">
    <source>
        <dbReference type="ARBA" id="ARBA00022679"/>
    </source>
</evidence>
<sequence length="255" mass="28143">MPIDPSPLPVAIRASVCMATYRGVRYVAEQLESILAQLADNDEVVIVDDASGDATVEIVKALDDPRVRIIEVTTNQGYVRSFEQAVLASTGKFIFLADQDDVWIPGRLELMLTALQSSSVVASNFAVLGGGSRGNVPELKSGDSNHHLRNIFGIVVGYRPYYGCGMAMTRQQAEIFAPVPPYLRESHDLWLALCGNVAKSMVHLDEPTLLRRLHDENVTPRGWRSLSAILRARIMIVRAFAEAVRRTKNASKRLL</sequence>